<keyword evidence="1" id="KW-0547">Nucleotide-binding</keyword>
<dbReference type="InterPro" id="IPR011761">
    <property type="entry name" value="ATP-grasp"/>
</dbReference>
<accession>A0A1M5R3G1</accession>
<dbReference type="SUPFAM" id="SSF56059">
    <property type="entry name" value="Glutathione synthetase ATP-binding domain-like"/>
    <property type="match status" value="1"/>
</dbReference>
<dbReference type="GO" id="GO:0005524">
    <property type="term" value="F:ATP binding"/>
    <property type="evidence" value="ECO:0007669"/>
    <property type="project" value="UniProtKB-UniRule"/>
</dbReference>
<organism evidence="4 5">
    <name type="scientific">Hydrocarboniphaga daqingensis</name>
    <dbReference type="NCBI Taxonomy" id="490188"/>
    <lineage>
        <taxon>Bacteria</taxon>
        <taxon>Pseudomonadati</taxon>
        <taxon>Pseudomonadota</taxon>
        <taxon>Gammaproteobacteria</taxon>
        <taxon>Nevskiales</taxon>
        <taxon>Nevskiaceae</taxon>
        <taxon>Hydrocarboniphaga</taxon>
    </lineage>
</organism>
<dbReference type="EMBL" id="FQWZ01000007">
    <property type="protein sequence ID" value="SHH20872.1"/>
    <property type="molecule type" value="Genomic_DNA"/>
</dbReference>
<dbReference type="InterPro" id="IPR013815">
    <property type="entry name" value="ATP_grasp_subdomain_1"/>
</dbReference>
<keyword evidence="2" id="KW-1133">Transmembrane helix</keyword>
<dbReference type="GO" id="GO:0046872">
    <property type="term" value="F:metal ion binding"/>
    <property type="evidence" value="ECO:0007669"/>
    <property type="project" value="InterPro"/>
</dbReference>
<dbReference type="Gene3D" id="3.30.1490.20">
    <property type="entry name" value="ATP-grasp fold, A domain"/>
    <property type="match status" value="1"/>
</dbReference>
<evidence type="ECO:0000256" key="1">
    <source>
        <dbReference type="PROSITE-ProRule" id="PRU00409"/>
    </source>
</evidence>
<feature type="domain" description="ATP-grasp" evidence="3">
    <location>
        <begin position="113"/>
        <end position="292"/>
    </location>
</feature>
<protein>
    <recommendedName>
        <fullName evidence="3">ATP-grasp domain-containing protein</fullName>
    </recommendedName>
</protein>
<keyword evidence="1" id="KW-0067">ATP-binding</keyword>
<evidence type="ECO:0000313" key="5">
    <source>
        <dbReference type="Proteomes" id="UP000199758"/>
    </source>
</evidence>
<keyword evidence="2" id="KW-0472">Membrane</keyword>
<keyword evidence="2" id="KW-0812">Transmembrane</keyword>
<keyword evidence="5" id="KW-1185">Reference proteome</keyword>
<dbReference type="PROSITE" id="PS50975">
    <property type="entry name" value="ATP_GRASP"/>
    <property type="match status" value="1"/>
</dbReference>
<reference evidence="4 5" key="1">
    <citation type="submission" date="2016-11" db="EMBL/GenBank/DDBJ databases">
        <authorList>
            <person name="Jaros S."/>
            <person name="Januszkiewicz K."/>
            <person name="Wedrychowicz H."/>
        </authorList>
    </citation>
    <scope>NUCLEOTIDE SEQUENCE [LARGE SCALE GENOMIC DNA]</scope>
    <source>
        <strain evidence="4 5">CGMCC 1.7049</strain>
    </source>
</reference>
<dbReference type="Proteomes" id="UP000199758">
    <property type="component" value="Unassembled WGS sequence"/>
</dbReference>
<sequence length="389" mass="42480">MAAPDTATDAADAGLRADMIAIDANAAPWDAAPSAAPLGWVTRWAIGWSRARRWEFWPAWLYYGPIVLWILVLGLRHRSATLFTAANPALDNGGVVGERKHQGLMPLQRNAPDLVACFTLLPAEPGTAREQQALAFAARDDIGFPLVLKPDVGQRGRGVYIARDAAAVSQYLSRHDGAVIAQRHVGGEEFGVFIAQMPGQRLDVISIVHKTFPSVTGDGRRSLRELILAGERTRLIAAILLERWASQLSQVPADGQRIKLVEIGSHCRGSLFLDATAHATPALVDSLMRLTAAVPGYRFGRIDLRAPSLEHLQRGEGLQVLELNGVTAESAHIYHPGTPLVEGYRAMFRQWRLAFSIGAASRSLGAPVTSAFELLRLFIADLRRGRQWF</sequence>
<name>A0A1M5R3G1_9GAMM</name>
<gene>
    <name evidence="4" type="ORF">SAMN04488068_2877</name>
</gene>
<feature type="transmembrane region" description="Helical" evidence="2">
    <location>
        <begin position="57"/>
        <end position="75"/>
    </location>
</feature>
<dbReference type="AlphaFoldDB" id="A0A1M5R3G1"/>
<dbReference type="STRING" id="490188.SAMN04488068_2877"/>
<evidence type="ECO:0000313" key="4">
    <source>
        <dbReference type="EMBL" id="SHH20872.1"/>
    </source>
</evidence>
<evidence type="ECO:0000259" key="3">
    <source>
        <dbReference type="PROSITE" id="PS50975"/>
    </source>
</evidence>
<dbReference type="GO" id="GO:0003824">
    <property type="term" value="F:catalytic activity"/>
    <property type="evidence" value="ECO:0007669"/>
    <property type="project" value="UniProtKB-ARBA"/>
</dbReference>
<proteinExistence type="predicted"/>
<evidence type="ECO:0000256" key="2">
    <source>
        <dbReference type="SAM" id="Phobius"/>
    </source>
</evidence>
<dbReference type="RefSeq" id="WP_245793292.1">
    <property type="nucleotide sequence ID" value="NZ_FQWZ01000007.1"/>
</dbReference>